<dbReference type="RefSeq" id="WP_147825668.1">
    <property type="nucleotide sequence ID" value="NZ_BAAARG010000002.1"/>
</dbReference>
<dbReference type="SMART" id="SM00046">
    <property type="entry name" value="DAGKc"/>
    <property type="match status" value="1"/>
</dbReference>
<evidence type="ECO:0000256" key="3">
    <source>
        <dbReference type="ARBA" id="ARBA00022679"/>
    </source>
</evidence>
<dbReference type="GO" id="GO:0005524">
    <property type="term" value="F:ATP binding"/>
    <property type="evidence" value="ECO:0007669"/>
    <property type="project" value="UniProtKB-KW"/>
</dbReference>
<evidence type="ECO:0000256" key="1">
    <source>
        <dbReference type="ARBA" id="ARBA00001946"/>
    </source>
</evidence>
<evidence type="ECO:0000313" key="11">
    <source>
        <dbReference type="Proteomes" id="UP000321196"/>
    </source>
</evidence>
<evidence type="ECO:0000259" key="9">
    <source>
        <dbReference type="PROSITE" id="PS50146"/>
    </source>
</evidence>
<accession>A0A5C8HQ02</accession>
<name>A0A5C8HQ02_9MICO</name>
<dbReference type="EMBL" id="VRSW01000002">
    <property type="protein sequence ID" value="TXK04533.1"/>
    <property type="molecule type" value="Genomic_DNA"/>
</dbReference>
<keyword evidence="7" id="KW-0443">Lipid metabolism</keyword>
<dbReference type="InterPro" id="IPR016064">
    <property type="entry name" value="NAD/diacylglycerol_kinase_sf"/>
</dbReference>
<keyword evidence="5 10" id="KW-0418">Kinase</keyword>
<evidence type="ECO:0000256" key="2">
    <source>
        <dbReference type="ARBA" id="ARBA00005983"/>
    </source>
</evidence>
<reference evidence="10 11" key="1">
    <citation type="submission" date="2019-08" db="EMBL/GenBank/DDBJ databases">
        <authorList>
            <person name="Dong K."/>
        </authorList>
    </citation>
    <scope>NUCLEOTIDE SEQUENCE [LARGE SCALE GENOMIC DNA]</scope>
    <source>
        <strain evidence="10 11">M4-8</strain>
    </source>
</reference>
<dbReference type="Pfam" id="PF19279">
    <property type="entry name" value="YegS_C"/>
    <property type="match status" value="1"/>
</dbReference>
<dbReference type="OrthoDB" id="142078at2"/>
<proteinExistence type="inferred from homology"/>
<dbReference type="PANTHER" id="PTHR12358:SF106">
    <property type="entry name" value="LIPID KINASE YEGS"/>
    <property type="match status" value="1"/>
</dbReference>
<dbReference type="GO" id="GO:0004143">
    <property type="term" value="F:ATP-dependent diacylglycerol kinase activity"/>
    <property type="evidence" value="ECO:0007669"/>
    <property type="project" value="TreeGrafter"/>
</dbReference>
<keyword evidence="11" id="KW-1185">Reference proteome</keyword>
<dbReference type="GO" id="GO:0008654">
    <property type="term" value="P:phospholipid biosynthetic process"/>
    <property type="evidence" value="ECO:0007669"/>
    <property type="project" value="UniProtKB-KW"/>
</dbReference>
<dbReference type="PROSITE" id="PS50146">
    <property type="entry name" value="DAGK"/>
    <property type="match status" value="1"/>
</dbReference>
<keyword evidence="7" id="KW-0594">Phospholipid biosynthesis</keyword>
<dbReference type="Proteomes" id="UP000321196">
    <property type="component" value="Unassembled WGS sequence"/>
</dbReference>
<dbReference type="Pfam" id="PF00781">
    <property type="entry name" value="DAGK_cat"/>
    <property type="match status" value="1"/>
</dbReference>
<dbReference type="InterPro" id="IPR001206">
    <property type="entry name" value="Diacylglycerol_kinase_cat_dom"/>
</dbReference>
<comment type="caution">
    <text evidence="10">The sequence shown here is derived from an EMBL/GenBank/DDBJ whole genome shotgun (WGS) entry which is preliminary data.</text>
</comment>
<keyword evidence="6" id="KW-0067">ATP-binding</keyword>
<evidence type="ECO:0000256" key="6">
    <source>
        <dbReference type="ARBA" id="ARBA00022840"/>
    </source>
</evidence>
<dbReference type="Gene3D" id="3.40.50.10330">
    <property type="entry name" value="Probable inorganic polyphosphate/atp-NAD kinase, domain 1"/>
    <property type="match status" value="1"/>
</dbReference>
<dbReference type="SUPFAM" id="SSF111331">
    <property type="entry name" value="NAD kinase/diacylglycerol kinase-like"/>
    <property type="match status" value="1"/>
</dbReference>
<evidence type="ECO:0000256" key="8">
    <source>
        <dbReference type="ARBA" id="ARBA00023264"/>
    </source>
</evidence>
<dbReference type="InterPro" id="IPR050187">
    <property type="entry name" value="Lipid_Phosphate_FormReg"/>
</dbReference>
<dbReference type="GO" id="GO:0005886">
    <property type="term" value="C:plasma membrane"/>
    <property type="evidence" value="ECO:0007669"/>
    <property type="project" value="TreeGrafter"/>
</dbReference>
<comment type="cofactor">
    <cofactor evidence="1">
        <name>Mg(2+)</name>
        <dbReference type="ChEBI" id="CHEBI:18420"/>
    </cofactor>
</comment>
<evidence type="ECO:0000256" key="7">
    <source>
        <dbReference type="ARBA" id="ARBA00023209"/>
    </source>
</evidence>
<dbReference type="InterPro" id="IPR045540">
    <property type="entry name" value="YegS/DAGK_C"/>
</dbReference>
<evidence type="ECO:0000256" key="5">
    <source>
        <dbReference type="ARBA" id="ARBA00022777"/>
    </source>
</evidence>
<gene>
    <name evidence="10" type="ORF">FVP60_07540</name>
</gene>
<evidence type="ECO:0000256" key="4">
    <source>
        <dbReference type="ARBA" id="ARBA00022741"/>
    </source>
</evidence>
<keyword evidence="7" id="KW-0444">Lipid biosynthesis</keyword>
<keyword evidence="8" id="KW-1208">Phospholipid metabolism</keyword>
<dbReference type="Gene3D" id="2.60.200.40">
    <property type="match status" value="1"/>
</dbReference>
<organism evidence="10 11">
    <name type="scientific">Microbacterium mitrae</name>
    <dbReference type="NCBI Taxonomy" id="664640"/>
    <lineage>
        <taxon>Bacteria</taxon>
        <taxon>Bacillati</taxon>
        <taxon>Actinomycetota</taxon>
        <taxon>Actinomycetes</taxon>
        <taxon>Micrococcales</taxon>
        <taxon>Microbacteriaceae</taxon>
        <taxon>Microbacterium</taxon>
    </lineage>
</organism>
<dbReference type="PANTHER" id="PTHR12358">
    <property type="entry name" value="SPHINGOSINE KINASE"/>
    <property type="match status" value="1"/>
</dbReference>
<dbReference type="AlphaFoldDB" id="A0A5C8HQ02"/>
<protein>
    <submittedName>
        <fullName evidence="10">Diacylglycerol kinase</fullName>
    </submittedName>
</protein>
<comment type="similarity">
    <text evidence="2">Belongs to the diacylglycerol/lipid kinase family.</text>
</comment>
<dbReference type="InterPro" id="IPR017438">
    <property type="entry name" value="ATP-NAD_kinase_N"/>
</dbReference>
<feature type="domain" description="DAGKc" evidence="9">
    <location>
        <begin position="1"/>
        <end position="129"/>
    </location>
</feature>
<sequence>MLAVVLVNPAARGGTPTDAVEVVRSRLGATGVNRVVTLTPASAAEAERELAALLPETALVVVIGGDGTVNIAVNVLAGTRIPLGIVPVGSGNDFASAFGIAELDTLAATEVITAGITRTVDLASVTRPDATVRKFASVFASGFDSLVNDRANNIRWPRGHMRYNLAIAIEFFLLKRVRYVISWVAEDGTTGTTNSTLLMATVANTATYGGGVPISPKSDPADGVLELIMVKPAGRLRLLRLLNRVFQAKQLDDPLFSAQRVTSVTIDTADTRGYADGDPITTFPAEISVDPGALTLIVPAATLAPPAANMAVEQNITAATPE</sequence>
<evidence type="ECO:0000313" key="10">
    <source>
        <dbReference type="EMBL" id="TXK04533.1"/>
    </source>
</evidence>
<keyword evidence="3" id="KW-0808">Transferase</keyword>
<keyword evidence="4" id="KW-0547">Nucleotide-binding</keyword>